<gene>
    <name evidence="2" type="ORF">DXT76_13605</name>
</gene>
<name>A0A3D8VLL8_9BACI</name>
<reference evidence="2 3" key="1">
    <citation type="submission" date="2018-08" db="EMBL/GenBank/DDBJ databases">
        <title>Genome sequence of strict halophilic Halobacillus trueperi SS1 isolated from Lunsu, a salty water body of North West Himalayas.</title>
        <authorList>
            <person name="Gupta S."/>
            <person name="Sharma P."/>
            <person name="Dev K."/>
            <person name="Baumler D."/>
            <person name="Sourirajan A."/>
        </authorList>
    </citation>
    <scope>NUCLEOTIDE SEQUENCE [LARGE SCALE GENOMIC DNA]</scope>
    <source>
        <strain evidence="2 3">SS1</strain>
    </source>
</reference>
<feature type="non-terminal residue" evidence="2">
    <location>
        <position position="159"/>
    </location>
</feature>
<dbReference type="AlphaFoldDB" id="A0A3D8VLL8"/>
<dbReference type="Proteomes" id="UP000257032">
    <property type="component" value="Unassembled WGS sequence"/>
</dbReference>
<keyword evidence="2" id="KW-0540">Nuclease</keyword>
<accession>A0A3D8VLL8</accession>
<proteinExistence type="predicted"/>
<evidence type="ECO:0000313" key="2">
    <source>
        <dbReference type="EMBL" id="RDY70304.1"/>
    </source>
</evidence>
<dbReference type="EMBL" id="QTLC01000048">
    <property type="protein sequence ID" value="RDY70304.1"/>
    <property type="molecule type" value="Genomic_DNA"/>
</dbReference>
<evidence type="ECO:0000256" key="1">
    <source>
        <dbReference type="SAM" id="MobiDB-lite"/>
    </source>
</evidence>
<dbReference type="GO" id="GO:0004519">
    <property type="term" value="F:endonuclease activity"/>
    <property type="evidence" value="ECO:0007669"/>
    <property type="project" value="UniProtKB-KW"/>
</dbReference>
<protein>
    <submittedName>
        <fullName evidence="2">HNH endonuclease</fullName>
    </submittedName>
</protein>
<keyword evidence="2" id="KW-0255">Endonuclease</keyword>
<organism evidence="2 3">
    <name type="scientific">Halobacillus trueperi</name>
    <dbReference type="NCBI Taxonomy" id="156205"/>
    <lineage>
        <taxon>Bacteria</taxon>
        <taxon>Bacillati</taxon>
        <taxon>Bacillota</taxon>
        <taxon>Bacilli</taxon>
        <taxon>Bacillales</taxon>
        <taxon>Bacillaceae</taxon>
        <taxon>Halobacillus</taxon>
    </lineage>
</organism>
<evidence type="ECO:0000313" key="3">
    <source>
        <dbReference type="Proteomes" id="UP000257032"/>
    </source>
</evidence>
<keyword evidence="2" id="KW-0378">Hydrolase</keyword>
<feature type="region of interest" description="Disordered" evidence="1">
    <location>
        <begin position="108"/>
        <end position="159"/>
    </location>
</feature>
<sequence length="159" mass="17888">MRYNEEHREFIRKVSPGRYNADIADLFNAEFGTSITEGQIKSFKSNHNIKSNVPKRRITTPEGLFTKEQEDFIKENVEGTPNKKLAAMVNESFNLSVTPRQVKTWKKNHGLSSGLKGTEGIAPKNKGTKGIYNVGGNRTSFKKGQRPSNYKPVGTERVD</sequence>
<comment type="caution">
    <text evidence="2">The sequence shown here is derived from an EMBL/GenBank/DDBJ whole genome shotgun (WGS) entry which is preliminary data.</text>
</comment>